<dbReference type="GO" id="GO:0000027">
    <property type="term" value="P:ribosomal large subunit assembly"/>
    <property type="evidence" value="ECO:0007669"/>
    <property type="project" value="TreeGrafter"/>
</dbReference>
<dbReference type="EMBL" id="MU857623">
    <property type="protein sequence ID" value="KAK4249461.1"/>
    <property type="molecule type" value="Genomic_DNA"/>
</dbReference>
<dbReference type="Proteomes" id="UP001303647">
    <property type="component" value="Unassembled WGS sequence"/>
</dbReference>
<dbReference type="Gene3D" id="2.130.10.10">
    <property type="entry name" value="YVTN repeat-like/Quinoprotein amine dehydrogenase"/>
    <property type="match status" value="1"/>
</dbReference>
<feature type="repeat" description="WD" evidence="9">
    <location>
        <begin position="362"/>
        <end position="404"/>
    </location>
</feature>
<dbReference type="AlphaFoldDB" id="A0AAN7CX18"/>
<dbReference type="PANTHER" id="PTHR19848">
    <property type="entry name" value="WD40 REPEAT PROTEIN"/>
    <property type="match status" value="1"/>
</dbReference>
<evidence type="ECO:0000256" key="9">
    <source>
        <dbReference type="PROSITE-ProRule" id="PRU00221"/>
    </source>
</evidence>
<evidence type="ECO:0000256" key="6">
    <source>
        <dbReference type="ARBA" id="ARBA00068030"/>
    </source>
</evidence>
<evidence type="ECO:0000256" key="8">
    <source>
        <dbReference type="ARBA" id="ARBA00080836"/>
    </source>
</evidence>
<proteinExistence type="inferred from homology"/>
<dbReference type="PANTHER" id="PTHR19848:SF0">
    <property type="entry name" value="NOTCHLESS PROTEIN HOMOLOG 1"/>
    <property type="match status" value="1"/>
</dbReference>
<sequence length="737" mass="82690">MGVPVALATMAACGSIVTSIKSSWELRRMVKRKQEARECDEEAPYVFRRLRRAYYDGLMSTAEYEVWYEKFLVAKVEKDLSGMRRIRAHLKILETGAPVAPNQRSKGIEQSRRRHSVSYDAGYPYVNFPQSRASLEYTPHRLANVGARPDQFIRLDRQATYSRASSSDASFRGRSRSTARHESRGRTERRYDDYDSGDNSEYYSEKRHYRGRSLHRTTANMATVAPPPPKRQRREEIERTQTQQDVAPLLATDLGSFKANFVDSDGNQMADVIEINFADATEKNVSTLLNTLLGRDREDFTPYRFRIHIPGKDVIIDQYPTDLLGLLQKHGVTNPFETTITLSAEPQAVFKVHAVSRLAHRIPGHGQPILSCQFSPINSSRLASGSGDNTARIWDTDSGTPKHTLKGHTGWVLGVSWSPDGKQLATCSMDKTVRIWDPETGKSFGQELKGHAKWVLGLAWEPYHLWRDGTPRLASASKDGTCRIWVVNTGRTEHVLSGHKGSVSCVRWGGTGMIYTGSHDKSVRVWDAEKGTLVHNLTAHGHWVNHIALSSDHALRTAYFDHMNEVPETEEGKRAKAKERFEKATKIQGKVAERVVSASDDFTMYLWDPVNNGNKPVARLLGHQNKVNQVQFSPDGTLIASAGWDNSTKLWNARDGKFLKSLRGHVAPVYQCAWSADSRLLVTGSKDCTLKVWNARNGNLAMDLPGHEDEVYAVDWAADGKMVGSGGKDKAVRTWRN</sequence>
<reference evidence="11" key="1">
    <citation type="journal article" date="2023" name="Mol. Phylogenet. Evol.">
        <title>Genome-scale phylogeny and comparative genomics of the fungal order Sordariales.</title>
        <authorList>
            <person name="Hensen N."/>
            <person name="Bonometti L."/>
            <person name="Westerberg I."/>
            <person name="Brannstrom I.O."/>
            <person name="Guillou S."/>
            <person name="Cros-Aarteil S."/>
            <person name="Calhoun S."/>
            <person name="Haridas S."/>
            <person name="Kuo A."/>
            <person name="Mondo S."/>
            <person name="Pangilinan J."/>
            <person name="Riley R."/>
            <person name="LaButti K."/>
            <person name="Andreopoulos B."/>
            <person name="Lipzen A."/>
            <person name="Chen C."/>
            <person name="Yan M."/>
            <person name="Daum C."/>
            <person name="Ng V."/>
            <person name="Clum A."/>
            <person name="Steindorff A."/>
            <person name="Ohm R.A."/>
            <person name="Martin F."/>
            <person name="Silar P."/>
            <person name="Natvig D.O."/>
            <person name="Lalanne C."/>
            <person name="Gautier V."/>
            <person name="Ament-Velasquez S.L."/>
            <person name="Kruys A."/>
            <person name="Hutchinson M.I."/>
            <person name="Powell A.J."/>
            <person name="Barry K."/>
            <person name="Miller A.N."/>
            <person name="Grigoriev I.V."/>
            <person name="Debuchy R."/>
            <person name="Gladieux P."/>
            <person name="Hiltunen Thoren M."/>
            <person name="Johannesson H."/>
        </authorList>
    </citation>
    <scope>NUCLEOTIDE SEQUENCE</scope>
    <source>
        <strain evidence="11">CBS 359.72</strain>
    </source>
</reference>
<accession>A0AAN7CX18</accession>
<dbReference type="PRINTS" id="PR00320">
    <property type="entry name" value="GPROTEINBRPT"/>
</dbReference>
<dbReference type="SMART" id="SM00320">
    <property type="entry name" value="WD40"/>
    <property type="match status" value="8"/>
</dbReference>
<dbReference type="InterPro" id="IPR020472">
    <property type="entry name" value="WD40_PAC1"/>
</dbReference>
<dbReference type="GO" id="GO:0005730">
    <property type="term" value="C:nucleolus"/>
    <property type="evidence" value="ECO:0007669"/>
    <property type="project" value="UniProtKB-SubCell"/>
</dbReference>
<comment type="similarity">
    <text evidence="5">Belongs to the NLE1/RSA4 family.</text>
</comment>
<feature type="repeat" description="WD" evidence="9">
    <location>
        <begin position="662"/>
        <end position="703"/>
    </location>
</feature>
<evidence type="ECO:0000256" key="1">
    <source>
        <dbReference type="ARBA" id="ARBA00004604"/>
    </source>
</evidence>
<evidence type="ECO:0000256" key="4">
    <source>
        <dbReference type="ARBA" id="ARBA00023242"/>
    </source>
</evidence>
<dbReference type="InterPro" id="IPR036322">
    <property type="entry name" value="WD40_repeat_dom_sf"/>
</dbReference>
<feature type="repeat" description="WD" evidence="9">
    <location>
        <begin position="620"/>
        <end position="661"/>
    </location>
</feature>
<organism evidence="11 12">
    <name type="scientific">Corynascus novoguineensis</name>
    <dbReference type="NCBI Taxonomy" id="1126955"/>
    <lineage>
        <taxon>Eukaryota</taxon>
        <taxon>Fungi</taxon>
        <taxon>Dikarya</taxon>
        <taxon>Ascomycota</taxon>
        <taxon>Pezizomycotina</taxon>
        <taxon>Sordariomycetes</taxon>
        <taxon>Sordariomycetidae</taxon>
        <taxon>Sordariales</taxon>
        <taxon>Chaetomiaceae</taxon>
        <taxon>Corynascus</taxon>
    </lineage>
</organism>
<feature type="region of interest" description="Disordered" evidence="10">
    <location>
        <begin position="163"/>
        <end position="243"/>
    </location>
</feature>
<reference evidence="11" key="2">
    <citation type="submission" date="2023-05" db="EMBL/GenBank/DDBJ databases">
        <authorList>
            <consortium name="Lawrence Berkeley National Laboratory"/>
            <person name="Steindorff A."/>
            <person name="Hensen N."/>
            <person name="Bonometti L."/>
            <person name="Westerberg I."/>
            <person name="Brannstrom I.O."/>
            <person name="Guillou S."/>
            <person name="Cros-Aarteil S."/>
            <person name="Calhoun S."/>
            <person name="Haridas S."/>
            <person name="Kuo A."/>
            <person name="Mondo S."/>
            <person name="Pangilinan J."/>
            <person name="Riley R."/>
            <person name="Labutti K."/>
            <person name="Andreopoulos B."/>
            <person name="Lipzen A."/>
            <person name="Chen C."/>
            <person name="Yanf M."/>
            <person name="Daum C."/>
            <person name="Ng V."/>
            <person name="Clum A."/>
            <person name="Ohm R."/>
            <person name="Martin F."/>
            <person name="Silar P."/>
            <person name="Natvig D."/>
            <person name="Lalanne C."/>
            <person name="Gautier V."/>
            <person name="Ament-Velasquez S.L."/>
            <person name="Kruys A."/>
            <person name="Hutchinson M.I."/>
            <person name="Powell A.J."/>
            <person name="Barry K."/>
            <person name="Miller A.N."/>
            <person name="Grigoriev I.V."/>
            <person name="Debuchy R."/>
            <person name="Gladieux P."/>
            <person name="Thoren M.H."/>
            <person name="Johannesson H."/>
        </authorList>
    </citation>
    <scope>NUCLEOTIDE SEQUENCE</scope>
    <source>
        <strain evidence="11">CBS 359.72</strain>
    </source>
</reference>
<dbReference type="InterPro" id="IPR015943">
    <property type="entry name" value="WD40/YVTN_repeat-like_dom_sf"/>
</dbReference>
<feature type="repeat" description="WD" evidence="9">
    <location>
        <begin position="448"/>
        <end position="495"/>
    </location>
</feature>
<keyword evidence="12" id="KW-1185">Reference proteome</keyword>
<name>A0AAN7CX18_9PEZI</name>
<evidence type="ECO:0000256" key="2">
    <source>
        <dbReference type="ARBA" id="ARBA00022574"/>
    </source>
</evidence>
<dbReference type="PROSITE" id="PS50294">
    <property type="entry name" value="WD_REPEATS_REGION"/>
    <property type="match status" value="6"/>
</dbReference>
<feature type="compositionally biased region" description="Basic and acidic residues" evidence="10">
    <location>
        <begin position="179"/>
        <end position="193"/>
    </location>
</feature>
<dbReference type="SUPFAM" id="SSF50978">
    <property type="entry name" value="WD40 repeat-like"/>
    <property type="match status" value="1"/>
</dbReference>
<keyword evidence="3" id="KW-0677">Repeat</keyword>
<evidence type="ECO:0000256" key="10">
    <source>
        <dbReference type="SAM" id="MobiDB-lite"/>
    </source>
</evidence>
<keyword evidence="4" id="KW-0539">Nucleus</keyword>
<feature type="repeat" description="WD" evidence="9">
    <location>
        <begin position="704"/>
        <end position="737"/>
    </location>
</feature>
<protein>
    <recommendedName>
        <fullName evidence="6">Ribosome assembly protein 4</fullName>
    </recommendedName>
    <alternativeName>
        <fullName evidence="8">Notchless protein homolog 1</fullName>
    </alternativeName>
    <alternativeName>
        <fullName evidence="7">Ribosome biogenesis factor RSA4</fullName>
    </alternativeName>
</protein>
<keyword evidence="2 9" id="KW-0853">WD repeat</keyword>
<dbReference type="FunFam" id="2.130.10.10:FF:000092">
    <property type="entry name" value="notchless protein homolog"/>
    <property type="match status" value="1"/>
</dbReference>
<feature type="repeat" description="WD" evidence="9">
    <location>
        <begin position="496"/>
        <end position="536"/>
    </location>
</feature>
<dbReference type="InterPro" id="IPR019775">
    <property type="entry name" value="WD40_repeat_CS"/>
</dbReference>
<comment type="subcellular location">
    <subcellularLocation>
        <location evidence="1">Nucleus</location>
        <location evidence="1">Nucleolus</location>
    </subcellularLocation>
</comment>
<comment type="caution">
    <text evidence="11">The sequence shown here is derived from an EMBL/GenBank/DDBJ whole genome shotgun (WGS) entry which is preliminary data.</text>
</comment>
<gene>
    <name evidence="11" type="ORF">C7999DRAFT_39443</name>
</gene>
<evidence type="ECO:0000313" key="12">
    <source>
        <dbReference type="Proteomes" id="UP001303647"/>
    </source>
</evidence>
<feature type="repeat" description="WD" evidence="9">
    <location>
        <begin position="405"/>
        <end position="446"/>
    </location>
</feature>
<dbReference type="Pfam" id="PF00400">
    <property type="entry name" value="WD40"/>
    <property type="match status" value="7"/>
</dbReference>
<dbReference type="PROSITE" id="PS00678">
    <property type="entry name" value="WD_REPEATS_1"/>
    <property type="match status" value="4"/>
</dbReference>
<dbReference type="CDD" id="cd00200">
    <property type="entry name" value="WD40"/>
    <property type="match status" value="1"/>
</dbReference>
<evidence type="ECO:0000256" key="5">
    <source>
        <dbReference type="ARBA" id="ARBA00061016"/>
    </source>
</evidence>
<evidence type="ECO:0000313" key="11">
    <source>
        <dbReference type="EMBL" id="KAK4249461.1"/>
    </source>
</evidence>
<dbReference type="PROSITE" id="PS50082">
    <property type="entry name" value="WD_REPEATS_2"/>
    <property type="match status" value="7"/>
</dbReference>
<evidence type="ECO:0000256" key="3">
    <source>
        <dbReference type="ARBA" id="ARBA00022737"/>
    </source>
</evidence>
<evidence type="ECO:0000256" key="7">
    <source>
        <dbReference type="ARBA" id="ARBA00077034"/>
    </source>
</evidence>
<dbReference type="InterPro" id="IPR001680">
    <property type="entry name" value="WD40_rpt"/>
</dbReference>